<keyword evidence="3" id="KW-0521">NADP</keyword>
<evidence type="ECO:0000256" key="2">
    <source>
        <dbReference type="ARBA" id="ARBA00022490"/>
    </source>
</evidence>
<evidence type="ECO:0000313" key="6">
    <source>
        <dbReference type="Proteomes" id="UP000785613"/>
    </source>
</evidence>
<evidence type="ECO:0000256" key="3">
    <source>
        <dbReference type="ARBA" id="ARBA00022857"/>
    </source>
</evidence>
<comment type="caution">
    <text evidence="5">The sequence shown here is derived from an EMBL/GenBank/DDBJ whole genome shotgun (WGS) entry which is preliminary data.</text>
</comment>
<accession>A0ABX0LY19</accession>
<dbReference type="Proteomes" id="UP000785613">
    <property type="component" value="Unassembled WGS sequence"/>
</dbReference>
<evidence type="ECO:0000256" key="4">
    <source>
        <dbReference type="ARBA" id="ARBA00023002"/>
    </source>
</evidence>
<evidence type="ECO:0000313" key="5">
    <source>
        <dbReference type="EMBL" id="NHZ36802.1"/>
    </source>
</evidence>
<dbReference type="RefSeq" id="WP_167229077.1">
    <property type="nucleotide sequence ID" value="NZ_VUYU01000021.1"/>
</dbReference>
<dbReference type="InterPro" id="IPR036291">
    <property type="entry name" value="NAD(P)-bd_dom_sf"/>
</dbReference>
<keyword evidence="6" id="KW-1185">Reference proteome</keyword>
<organism evidence="5 6">
    <name type="scientific">Massilia rubra</name>
    <dbReference type="NCBI Taxonomy" id="2607910"/>
    <lineage>
        <taxon>Bacteria</taxon>
        <taxon>Pseudomonadati</taxon>
        <taxon>Pseudomonadota</taxon>
        <taxon>Betaproteobacteria</taxon>
        <taxon>Burkholderiales</taxon>
        <taxon>Oxalobacteraceae</taxon>
        <taxon>Telluria group</taxon>
        <taxon>Massilia</taxon>
    </lineage>
</organism>
<dbReference type="SUPFAM" id="SSF51735">
    <property type="entry name" value="NAD(P)-binding Rossmann-fold domains"/>
    <property type="match status" value="1"/>
</dbReference>
<reference evidence="5 6" key="1">
    <citation type="submission" date="2019-09" db="EMBL/GenBank/DDBJ databases">
        <title>Taxonomy of Antarctic Massilia spp.: description of Massilia rubra sp. nov., Massilia aquatica sp. nov., Massilia mucilaginosa sp. nov., Massilia frigida sp. nov. isolated from streams, lakes and regoliths.</title>
        <authorList>
            <person name="Holochova P."/>
            <person name="Sedlacek I."/>
            <person name="Kralova S."/>
            <person name="Maslanova I."/>
            <person name="Busse H.-J."/>
            <person name="Stankova E."/>
            <person name="Vrbovska V."/>
            <person name="Kovarovic V."/>
            <person name="Bartak M."/>
            <person name="Svec P."/>
            <person name="Pantucek R."/>
        </authorList>
    </citation>
    <scope>NUCLEOTIDE SEQUENCE [LARGE SCALE GENOMIC DNA]</scope>
    <source>
        <strain evidence="5 6">CCM 8692</strain>
    </source>
</reference>
<keyword evidence="2" id="KW-0963">Cytoplasm</keyword>
<dbReference type="PANTHER" id="PTHR44085">
    <property type="entry name" value="SEPIAPTERIN REDUCTASE"/>
    <property type="match status" value="1"/>
</dbReference>
<comment type="subcellular location">
    <subcellularLocation>
        <location evidence="1">Cytoplasm</location>
    </subcellularLocation>
</comment>
<dbReference type="Pfam" id="PF00106">
    <property type="entry name" value="adh_short"/>
    <property type="match status" value="1"/>
</dbReference>
<dbReference type="InterPro" id="IPR002347">
    <property type="entry name" value="SDR_fam"/>
</dbReference>
<dbReference type="PANTHER" id="PTHR44085:SF2">
    <property type="entry name" value="SEPIAPTERIN REDUCTASE"/>
    <property type="match status" value="1"/>
</dbReference>
<dbReference type="NCBIfam" id="NF005436">
    <property type="entry name" value="PRK07023.1"/>
    <property type="match status" value="1"/>
</dbReference>
<gene>
    <name evidence="5" type="ORF">F0185_24865</name>
</gene>
<evidence type="ECO:0000256" key="1">
    <source>
        <dbReference type="ARBA" id="ARBA00004496"/>
    </source>
</evidence>
<name>A0ABX0LY19_9BURK</name>
<dbReference type="PRINTS" id="PR00081">
    <property type="entry name" value="GDHRDH"/>
</dbReference>
<sequence>MSRSAITAVVTGHTQGLGAALAAGLMERHIAVLGVARGTAPALAERFGPLLRECQVNLADSQALGAWLATSVLREHIGASTLVLLMNNAGTVDPVGALHDQDPLVVARAVALNVAAPLMLAAAVVAAAPQAERRIVHVSSGAARNAYTGWSVYGATKAALDHHARSVALDYPIGPDGGVRICSLAPGVIDTAMQAQIRATPESLFPQRERFTALQQDGALASPAQCAAGIIDYVLDQHFGRVPVDDLRTAARQQ</sequence>
<keyword evidence="4" id="KW-0560">Oxidoreductase</keyword>
<dbReference type="EMBL" id="VUYU01000021">
    <property type="protein sequence ID" value="NHZ36802.1"/>
    <property type="molecule type" value="Genomic_DNA"/>
</dbReference>
<protein>
    <submittedName>
        <fullName evidence="5">SDR family oxidoreductase</fullName>
    </submittedName>
</protein>
<proteinExistence type="predicted"/>
<dbReference type="Gene3D" id="3.40.50.720">
    <property type="entry name" value="NAD(P)-binding Rossmann-like Domain"/>
    <property type="match status" value="1"/>
</dbReference>
<dbReference type="InterPro" id="IPR051721">
    <property type="entry name" value="Biopterin_syn/organic_redct"/>
</dbReference>